<dbReference type="NCBIfam" id="NF001489">
    <property type="entry name" value="PRK00346.1-3"/>
    <property type="match status" value="1"/>
</dbReference>
<keyword evidence="6 9" id="KW-0479">Metal-binding</keyword>
<dbReference type="EC" id="3.1.3.6" evidence="9"/>
<dbReference type="GO" id="GO:0008253">
    <property type="term" value="F:5'-nucleotidase activity"/>
    <property type="evidence" value="ECO:0007669"/>
    <property type="project" value="UniProtKB-UniRule"/>
</dbReference>
<dbReference type="PANTHER" id="PTHR30457:SF12">
    <property type="entry name" value="5'_3'-NUCLEOTIDASE SURE"/>
    <property type="match status" value="1"/>
</dbReference>
<keyword evidence="7 9" id="KW-0547">Nucleotide-binding</keyword>
<dbReference type="Gene3D" id="3.30.2350.20">
    <property type="entry name" value="TruD, catalytic domain"/>
    <property type="match status" value="1"/>
</dbReference>
<comment type="catalytic activity">
    <reaction evidence="9">
        <text>a ribonucleoside 3'-phosphate + H2O = a ribonucleoside + phosphate</text>
        <dbReference type="Rhea" id="RHEA:10144"/>
        <dbReference type="ChEBI" id="CHEBI:13197"/>
        <dbReference type="ChEBI" id="CHEBI:15377"/>
        <dbReference type="ChEBI" id="CHEBI:18254"/>
        <dbReference type="ChEBI" id="CHEBI:43474"/>
        <dbReference type="EC" id="3.1.3.6"/>
    </reaction>
</comment>
<dbReference type="SUPFAM" id="SSF64167">
    <property type="entry name" value="SurE-like"/>
    <property type="match status" value="1"/>
</dbReference>
<keyword evidence="8 9" id="KW-0378">Hydrolase</keyword>
<dbReference type="InterPro" id="IPR002828">
    <property type="entry name" value="SurE-like_Pase/nucleotidase"/>
</dbReference>
<comment type="similarity">
    <text evidence="4 9">Belongs to the SurE nucleotidase family.</text>
</comment>
<feature type="binding site" evidence="9">
    <location>
        <position position="158"/>
    </location>
    <ligand>
        <name>a divalent metal cation</name>
        <dbReference type="ChEBI" id="CHEBI:60240"/>
    </ligand>
</feature>
<comment type="cofactor">
    <cofactor evidence="2">
        <name>Mg(2+)</name>
        <dbReference type="ChEBI" id="CHEBI:18420"/>
    </cofactor>
</comment>
<dbReference type="EMBL" id="CAADJG010000002">
    <property type="protein sequence ID" value="VFS82297.1"/>
    <property type="molecule type" value="Genomic_DNA"/>
</dbReference>
<dbReference type="HAMAP" id="MF_00060">
    <property type="entry name" value="SurE"/>
    <property type="match status" value="1"/>
</dbReference>
<dbReference type="NCBIfam" id="NF001488">
    <property type="entry name" value="PRK00346.1-1"/>
    <property type="match status" value="1"/>
</dbReference>
<dbReference type="GO" id="GO:0008254">
    <property type="term" value="F:3'-nucleotidase activity"/>
    <property type="evidence" value="ECO:0007669"/>
    <property type="project" value="UniProtKB-UniRule"/>
</dbReference>
<name>A0A485CCE5_RAOTE</name>
<dbReference type="PANTHER" id="PTHR30457">
    <property type="entry name" value="5'-NUCLEOTIDASE SURE"/>
    <property type="match status" value="1"/>
</dbReference>
<dbReference type="Gene3D" id="3.30.2340.10">
    <property type="entry name" value="TruD, insertion domain"/>
    <property type="match status" value="1"/>
</dbReference>
<comment type="subcellular location">
    <subcellularLocation>
        <location evidence="3 9">Cytoplasm</location>
    </subcellularLocation>
</comment>
<comment type="catalytic activity">
    <reaction evidence="9">
        <text>[phosphate](n) + H2O = [phosphate](n-1) + phosphate + H(+)</text>
        <dbReference type="Rhea" id="RHEA:21528"/>
        <dbReference type="Rhea" id="RHEA-COMP:9859"/>
        <dbReference type="Rhea" id="RHEA-COMP:14279"/>
        <dbReference type="ChEBI" id="CHEBI:15377"/>
        <dbReference type="ChEBI" id="CHEBI:15378"/>
        <dbReference type="ChEBI" id="CHEBI:16838"/>
        <dbReference type="ChEBI" id="CHEBI:43474"/>
        <dbReference type="EC" id="3.6.1.11"/>
    </reaction>
</comment>
<dbReference type="GO" id="GO:0000166">
    <property type="term" value="F:nucleotide binding"/>
    <property type="evidence" value="ECO:0007669"/>
    <property type="project" value="UniProtKB-KW"/>
</dbReference>
<evidence type="ECO:0000313" key="11">
    <source>
        <dbReference type="EMBL" id="VFS82297.1"/>
    </source>
</evidence>
<organism evidence="11 12">
    <name type="scientific">Raoultella terrigena</name>
    <name type="common">Klebsiella terrigena</name>
    <dbReference type="NCBI Taxonomy" id="577"/>
    <lineage>
        <taxon>Bacteria</taxon>
        <taxon>Pseudomonadati</taxon>
        <taxon>Pseudomonadota</taxon>
        <taxon>Gammaproteobacteria</taxon>
        <taxon>Enterobacterales</taxon>
        <taxon>Enterobacteriaceae</taxon>
        <taxon>Klebsiella/Raoultella group</taxon>
        <taxon>Raoultella</taxon>
    </lineage>
</organism>
<dbReference type="FunFam" id="3.40.1210.10:FF:000001">
    <property type="entry name" value="5'/3'-nucleotidase SurE"/>
    <property type="match status" value="1"/>
</dbReference>
<feature type="binding site" evidence="9">
    <location>
        <position position="74"/>
    </location>
    <ligand>
        <name>a divalent metal cation</name>
        <dbReference type="ChEBI" id="CHEBI:60240"/>
    </ligand>
</feature>
<evidence type="ECO:0000256" key="8">
    <source>
        <dbReference type="ARBA" id="ARBA00022801"/>
    </source>
</evidence>
<dbReference type="InterPro" id="IPR043165">
    <property type="entry name" value="TruD_insert_sf"/>
</dbReference>
<feature type="binding site" evidence="9">
    <location>
        <position position="105"/>
    </location>
    <ligand>
        <name>a divalent metal cation</name>
        <dbReference type="ChEBI" id="CHEBI:60240"/>
    </ligand>
</feature>
<comment type="catalytic activity">
    <reaction evidence="1 9">
        <text>a ribonucleoside 5'-phosphate + H2O = a ribonucleoside + phosphate</text>
        <dbReference type="Rhea" id="RHEA:12484"/>
        <dbReference type="ChEBI" id="CHEBI:15377"/>
        <dbReference type="ChEBI" id="CHEBI:18254"/>
        <dbReference type="ChEBI" id="CHEBI:43474"/>
        <dbReference type="ChEBI" id="CHEBI:58043"/>
        <dbReference type="EC" id="3.1.3.5"/>
    </reaction>
</comment>
<dbReference type="GO" id="GO:0004309">
    <property type="term" value="F:exopolyphosphatase activity"/>
    <property type="evidence" value="ECO:0007669"/>
    <property type="project" value="UniProtKB-UniRule"/>
</dbReference>
<dbReference type="EC" id="3.6.1.11" evidence="9"/>
<feature type="domain" description="Survival protein SurE-like phosphatase/nucleotidase" evidence="10">
    <location>
        <begin position="69"/>
        <end position="246"/>
    </location>
</feature>
<comment type="cofactor">
    <cofactor evidence="9">
        <name>a divalent metal cation</name>
        <dbReference type="ChEBI" id="CHEBI:60240"/>
    </cofactor>
    <text evidence="9">Binds 1 divalent metal cation per subunit.</text>
</comment>
<dbReference type="NCBIfam" id="NF001490">
    <property type="entry name" value="PRK00346.1-4"/>
    <property type="match status" value="1"/>
</dbReference>
<accession>A0A485CCE5</accession>
<evidence type="ECO:0000256" key="1">
    <source>
        <dbReference type="ARBA" id="ARBA00000815"/>
    </source>
</evidence>
<evidence type="ECO:0000256" key="6">
    <source>
        <dbReference type="ARBA" id="ARBA00022723"/>
    </source>
</evidence>
<evidence type="ECO:0000256" key="3">
    <source>
        <dbReference type="ARBA" id="ARBA00004496"/>
    </source>
</evidence>
<dbReference type="InterPro" id="IPR042214">
    <property type="entry name" value="TruD_catalytic"/>
</dbReference>
<reference evidence="11 12" key="1">
    <citation type="submission" date="2019-03" db="EMBL/GenBank/DDBJ databases">
        <authorList>
            <consortium name="Pathogen Informatics"/>
        </authorList>
    </citation>
    <scope>NUCLEOTIDE SEQUENCE [LARGE SCALE GENOMIC DNA]</scope>
    <source>
        <strain evidence="11 12">NCTC13038</strain>
    </source>
</reference>
<comment type="function">
    <text evidence="9">Nucleotidase with a broad substrate specificity as it can dephosphorylate various ribo- and deoxyribonucleoside 5'-monophosphates and ribonucleoside 3'-monophosphates with highest affinity to 3'-AMP. Also hydrolyzes polyphosphate (exopolyphosphatase activity) with the preference for short-chain-length substrates (P20-25). Might be involved in the regulation of dNTP and NTP pools, and in the turnover of 3'-mononucleotides produced by numerous intracellular RNases (T1, T2, and F) during the degradation of various RNAs.</text>
</comment>
<dbReference type="Gene3D" id="3.40.1210.10">
    <property type="entry name" value="Survival protein SurE-like phosphatase/nucleotidase"/>
    <property type="match status" value="1"/>
</dbReference>
<dbReference type="GO" id="GO:0046872">
    <property type="term" value="F:metal ion binding"/>
    <property type="evidence" value="ECO:0007669"/>
    <property type="project" value="UniProtKB-UniRule"/>
</dbReference>
<evidence type="ECO:0000256" key="9">
    <source>
        <dbReference type="HAMAP-Rule" id="MF_00060"/>
    </source>
</evidence>
<gene>
    <name evidence="11" type="primary">surE_2</name>
    <name evidence="9" type="synonym">surE</name>
    <name evidence="11" type="ORF">NCTC13038_04576</name>
</gene>
<dbReference type="InterPro" id="IPR036523">
    <property type="entry name" value="SurE-like_sf"/>
</dbReference>
<dbReference type="GO" id="GO:0005737">
    <property type="term" value="C:cytoplasm"/>
    <property type="evidence" value="ECO:0007669"/>
    <property type="project" value="UniProtKB-SubCell"/>
</dbReference>
<evidence type="ECO:0000256" key="7">
    <source>
        <dbReference type="ARBA" id="ARBA00022741"/>
    </source>
</evidence>
<evidence type="ECO:0000256" key="4">
    <source>
        <dbReference type="ARBA" id="ARBA00011062"/>
    </source>
</evidence>
<sequence length="319" mass="35137">MAEETQLQALLVREKVEAARRAMLLYPQQMRWNWWDDVTVELRFLAASGQLRHQRGKGTYQIQRVTMRILLSNDDGIHAPGIQTLAKTLREFAEVQVVAPDRNRSGASNSLTLESSLRTFTFDNGDIAVQMGTPTDCVYLGVNALMRPRPDIVVSGINAGPNLGDDVIYSGTVAAAMEGRHLGFPALAVSLNGHQHYATAAAITCTILRALSREPLRTGRILNINVPDLPLEQIKGIRVTRCGSRHPADQVIPQKDPRGNTLYWIGPPGEKHDAGPDTDFAAVDEGYVSVTPLHVDLTAHQAHEVVTDWLDRVGVDSQW</sequence>
<dbReference type="InterPro" id="IPR030048">
    <property type="entry name" value="SurE"/>
</dbReference>
<evidence type="ECO:0000256" key="2">
    <source>
        <dbReference type="ARBA" id="ARBA00001946"/>
    </source>
</evidence>
<evidence type="ECO:0000259" key="10">
    <source>
        <dbReference type="Pfam" id="PF01975"/>
    </source>
</evidence>
<protein>
    <recommendedName>
        <fullName evidence="9">5'/3'-nucleotidase SurE</fullName>
        <ecNumber evidence="9">3.1.3.5</ecNumber>
        <ecNumber evidence="9">3.1.3.6</ecNumber>
    </recommendedName>
    <alternativeName>
        <fullName evidence="9">Exopolyphosphatase</fullName>
        <ecNumber evidence="9">3.6.1.11</ecNumber>
    </alternativeName>
    <alternativeName>
        <fullName evidence="9">Nucleoside monophosphate phosphohydrolase</fullName>
    </alternativeName>
</protein>
<dbReference type="EC" id="3.1.3.5" evidence="9"/>
<keyword evidence="5 9" id="KW-0963">Cytoplasm</keyword>
<evidence type="ECO:0000313" key="12">
    <source>
        <dbReference type="Proteomes" id="UP000332594"/>
    </source>
</evidence>
<feature type="binding site" evidence="9">
    <location>
        <position position="75"/>
    </location>
    <ligand>
        <name>a divalent metal cation</name>
        <dbReference type="ChEBI" id="CHEBI:60240"/>
    </ligand>
</feature>
<evidence type="ECO:0000256" key="5">
    <source>
        <dbReference type="ARBA" id="ARBA00022490"/>
    </source>
</evidence>
<dbReference type="Proteomes" id="UP000332594">
    <property type="component" value="Unassembled WGS sequence"/>
</dbReference>
<dbReference type="AlphaFoldDB" id="A0A485CCE5"/>
<proteinExistence type="inferred from homology"/>
<dbReference type="NCBIfam" id="TIGR00087">
    <property type="entry name" value="surE"/>
    <property type="match status" value="1"/>
</dbReference>
<dbReference type="Pfam" id="PF01975">
    <property type="entry name" value="SurE"/>
    <property type="match status" value="1"/>
</dbReference>